<dbReference type="InterPro" id="IPR017464">
    <property type="entry name" value="Sugar_tfrase_EpsB_2"/>
</dbReference>
<dbReference type="RefSeq" id="WP_135206555.1">
    <property type="nucleotide sequence ID" value="NZ_SPVF01000100.1"/>
</dbReference>
<evidence type="ECO:0000256" key="6">
    <source>
        <dbReference type="ARBA" id="ARBA00023136"/>
    </source>
</evidence>
<gene>
    <name evidence="9" type="ORF">E4L96_07305</name>
</gene>
<dbReference type="NCBIfam" id="TIGR03013">
    <property type="entry name" value="EpsB_2"/>
    <property type="match status" value="1"/>
</dbReference>
<evidence type="ECO:0000259" key="8">
    <source>
        <dbReference type="Pfam" id="PF02397"/>
    </source>
</evidence>
<dbReference type="GO" id="GO:0016020">
    <property type="term" value="C:membrane"/>
    <property type="evidence" value="ECO:0007669"/>
    <property type="project" value="UniProtKB-SubCell"/>
</dbReference>
<feature type="transmembrane region" description="Helical" evidence="7">
    <location>
        <begin position="279"/>
        <end position="302"/>
    </location>
</feature>
<dbReference type="InterPro" id="IPR017475">
    <property type="entry name" value="EPS_sugar_tfrase"/>
</dbReference>
<evidence type="ECO:0000313" key="9">
    <source>
        <dbReference type="EMBL" id="TFW23024.1"/>
    </source>
</evidence>
<evidence type="ECO:0000256" key="2">
    <source>
        <dbReference type="ARBA" id="ARBA00006464"/>
    </source>
</evidence>
<feature type="transmembrane region" description="Helical" evidence="7">
    <location>
        <begin position="47"/>
        <end position="69"/>
    </location>
</feature>
<accession>A0A4Y9SJZ0</accession>
<keyword evidence="10" id="KW-1185">Reference proteome</keyword>
<dbReference type="NCBIfam" id="TIGR03025">
    <property type="entry name" value="EPS_sugtrans"/>
    <property type="match status" value="1"/>
</dbReference>
<keyword evidence="4 7" id="KW-0812">Transmembrane</keyword>
<reference evidence="9 10" key="1">
    <citation type="submission" date="2019-03" db="EMBL/GenBank/DDBJ databases">
        <title>Draft Genome Sequence of Massilia arenosa sp. nov., a Novel Massilia Species Isolated from a Sandy-loam Maize Soil.</title>
        <authorList>
            <person name="Raths R."/>
            <person name="Peta V."/>
            <person name="Bucking H."/>
        </authorList>
    </citation>
    <scope>NUCLEOTIDE SEQUENCE [LARGE SCALE GENOMIC DNA]</scope>
    <source>
        <strain evidence="9 10">MC02</strain>
    </source>
</reference>
<dbReference type="PANTHER" id="PTHR30576">
    <property type="entry name" value="COLANIC BIOSYNTHESIS UDP-GLUCOSE LIPID CARRIER TRANSFERASE"/>
    <property type="match status" value="1"/>
</dbReference>
<keyword evidence="6 7" id="KW-0472">Membrane</keyword>
<organism evidence="9 10">
    <name type="scientific">Zemynaea arenosa</name>
    <dbReference type="NCBI Taxonomy" id="2561931"/>
    <lineage>
        <taxon>Bacteria</taxon>
        <taxon>Pseudomonadati</taxon>
        <taxon>Pseudomonadota</taxon>
        <taxon>Betaproteobacteria</taxon>
        <taxon>Burkholderiales</taxon>
        <taxon>Oxalobacteraceae</taxon>
        <taxon>Telluria group</taxon>
        <taxon>Zemynaea</taxon>
    </lineage>
</organism>
<dbReference type="GO" id="GO:0016780">
    <property type="term" value="F:phosphotransferase activity, for other substituted phosphate groups"/>
    <property type="evidence" value="ECO:0007669"/>
    <property type="project" value="TreeGrafter"/>
</dbReference>
<sequence>MIRIFNHYVSKMAFLLLLLELGILLSATILAGELLPPRHHHPGHVGGRYLTSIAFTVVILFSMSALGMYQHTLRAGVRSTLIRLIPSFALGFLLMHALIMLRPDMYMGRASIGLVFAIGATGVTLTRIILVRSAASSFIGPRLLFVGGGPLARDCIAQVAARTGAHPSRVVGCVQVEGEEVCVPEEMMLAQGEPLLDMARRHGVTEIVVALANRRGGQFPVHQLLECALRGMRVIDAATFFEREASQIRIDSLQPSYLIYGGGFDQSFWRAFVKRAFDLAASLVILICALPVMLLAALAIWFQDGGPVFYSQERVGRDGRAFRVLKFRSMRIDAEAAGTPTWAAQNDPRVTRVGRIIRALRIDELPQILNVLRGEMSFVGPRPERAYFVEQLAAHVPYYEIRHRIKPGITGLAQVRYHYGASVDDAIKKLQYDLYYVKNNSLFLDMLILIDTVRVVLSGNGAR</sequence>
<feature type="transmembrane region" description="Helical" evidence="7">
    <location>
        <begin position="81"/>
        <end position="101"/>
    </location>
</feature>
<feature type="domain" description="Bacterial sugar transferase" evidence="8">
    <location>
        <begin position="274"/>
        <end position="457"/>
    </location>
</feature>
<keyword evidence="3 9" id="KW-0808">Transferase</keyword>
<comment type="subcellular location">
    <subcellularLocation>
        <location evidence="1">Membrane</location>
        <topology evidence="1">Multi-pass membrane protein</topology>
    </subcellularLocation>
</comment>
<dbReference type="AlphaFoldDB" id="A0A4Y9SJZ0"/>
<evidence type="ECO:0000256" key="7">
    <source>
        <dbReference type="SAM" id="Phobius"/>
    </source>
</evidence>
<evidence type="ECO:0000256" key="1">
    <source>
        <dbReference type="ARBA" id="ARBA00004141"/>
    </source>
</evidence>
<dbReference type="EMBL" id="SPVF01000100">
    <property type="protein sequence ID" value="TFW23024.1"/>
    <property type="molecule type" value="Genomic_DNA"/>
</dbReference>
<evidence type="ECO:0000256" key="3">
    <source>
        <dbReference type="ARBA" id="ARBA00022679"/>
    </source>
</evidence>
<dbReference type="OrthoDB" id="9808602at2"/>
<feature type="transmembrane region" description="Helical" evidence="7">
    <location>
        <begin position="107"/>
        <end position="130"/>
    </location>
</feature>
<evidence type="ECO:0000313" key="10">
    <source>
        <dbReference type="Proteomes" id="UP000298438"/>
    </source>
</evidence>
<comment type="caution">
    <text evidence="9">The sequence shown here is derived from an EMBL/GenBank/DDBJ whole genome shotgun (WGS) entry which is preliminary data.</text>
</comment>
<protein>
    <submittedName>
        <fullName evidence="9">TIGR03013 family PEP-CTERM/XrtA system glycosyltransferase</fullName>
    </submittedName>
</protein>
<keyword evidence="5 7" id="KW-1133">Transmembrane helix</keyword>
<comment type="similarity">
    <text evidence="2">Belongs to the bacterial sugar transferase family.</text>
</comment>
<dbReference type="Pfam" id="PF02397">
    <property type="entry name" value="Bac_transf"/>
    <property type="match status" value="1"/>
</dbReference>
<dbReference type="InterPro" id="IPR003362">
    <property type="entry name" value="Bact_transf"/>
</dbReference>
<dbReference type="Proteomes" id="UP000298438">
    <property type="component" value="Unassembled WGS sequence"/>
</dbReference>
<proteinExistence type="inferred from homology"/>
<evidence type="ECO:0000256" key="5">
    <source>
        <dbReference type="ARBA" id="ARBA00022989"/>
    </source>
</evidence>
<evidence type="ECO:0000256" key="4">
    <source>
        <dbReference type="ARBA" id="ARBA00022692"/>
    </source>
</evidence>
<dbReference type="PANTHER" id="PTHR30576:SF0">
    <property type="entry name" value="UNDECAPRENYL-PHOSPHATE N-ACETYLGALACTOSAMINYL 1-PHOSPHATE TRANSFERASE-RELATED"/>
    <property type="match status" value="1"/>
</dbReference>
<name>A0A4Y9SJZ0_9BURK</name>